<dbReference type="RefSeq" id="XP_018280278.1">
    <property type="nucleotide sequence ID" value="XM_018425966.1"/>
</dbReference>
<organism evidence="1 2">
    <name type="scientific">Cutaneotrichosporon oleaginosum</name>
    <dbReference type="NCBI Taxonomy" id="879819"/>
    <lineage>
        <taxon>Eukaryota</taxon>
        <taxon>Fungi</taxon>
        <taxon>Dikarya</taxon>
        <taxon>Basidiomycota</taxon>
        <taxon>Agaricomycotina</taxon>
        <taxon>Tremellomycetes</taxon>
        <taxon>Trichosporonales</taxon>
        <taxon>Trichosporonaceae</taxon>
        <taxon>Cutaneotrichosporon</taxon>
    </lineage>
</organism>
<gene>
    <name evidence="1" type="ORF">CC85DRAFT_311567</name>
</gene>
<proteinExistence type="predicted"/>
<dbReference type="GeneID" id="28986569"/>
<accession>A0A0J0XRS0</accession>
<sequence>MGMLLIAVFVFTAYGTDLLLKRILHTTHEEAALLRKIDDLAAEVRARRACQDSVDREVALLCAAADADAAEFRKLCEDVLQADGQLGPDCPANCKAPESTSAVNAANGKTPASEAGKKINGEGAAESSIAADGLAPVPDIRVAYMNAQSARRSQIRLGVAAGLAGGMLLGSLLDCI</sequence>
<dbReference type="EMBL" id="KQ087192">
    <property type="protein sequence ID" value="KLT43787.1"/>
    <property type="molecule type" value="Genomic_DNA"/>
</dbReference>
<dbReference type="Proteomes" id="UP000053611">
    <property type="component" value="Unassembled WGS sequence"/>
</dbReference>
<keyword evidence="2" id="KW-1185">Reference proteome</keyword>
<evidence type="ECO:0000313" key="2">
    <source>
        <dbReference type="Proteomes" id="UP000053611"/>
    </source>
</evidence>
<reference evidence="1 2" key="1">
    <citation type="submission" date="2015-03" db="EMBL/GenBank/DDBJ databases">
        <title>Genomics and transcriptomics of the oil-accumulating basidiomycete yeast T. oleaginosus allow insights into substrate utilization and the diverse evolutionary trajectories of mating systems in fungi.</title>
        <authorList>
            <consortium name="DOE Joint Genome Institute"/>
            <person name="Kourist R."/>
            <person name="Kracht O."/>
            <person name="Bracharz F."/>
            <person name="Lipzen A."/>
            <person name="Nolan M."/>
            <person name="Ohm R."/>
            <person name="Grigoriev I."/>
            <person name="Sun S."/>
            <person name="Heitman J."/>
            <person name="Bruck T."/>
            <person name="Nowrousian M."/>
        </authorList>
    </citation>
    <scope>NUCLEOTIDE SEQUENCE [LARGE SCALE GENOMIC DNA]</scope>
    <source>
        <strain evidence="1 2">IBC0246</strain>
    </source>
</reference>
<evidence type="ECO:0000313" key="1">
    <source>
        <dbReference type="EMBL" id="KLT43787.1"/>
    </source>
</evidence>
<name>A0A0J0XRS0_9TREE</name>
<protein>
    <submittedName>
        <fullName evidence="1">Uncharacterized protein</fullName>
    </submittedName>
</protein>
<dbReference type="AlphaFoldDB" id="A0A0J0XRS0"/>